<dbReference type="AlphaFoldDB" id="A0A1J4KCD1"/>
<dbReference type="Gene3D" id="1.10.238.10">
    <property type="entry name" value="EF-hand"/>
    <property type="match status" value="4"/>
</dbReference>
<dbReference type="InterPro" id="IPR052603">
    <property type="entry name" value="EFCB6"/>
</dbReference>
<feature type="domain" description="EF-hand" evidence="1">
    <location>
        <begin position="386"/>
        <end position="421"/>
    </location>
</feature>
<sequence length="830" mass="96123">MNGAEAARKRTLQQMMAVAQREKLTIMSPRDNKKIPFRMSEFDFRNTVLDFPMTINPDNLALLVEYYKEGRWVNYAKFIDDLLSSVDPPAPAVKAKDPNPKYVALAKHLYERNTDLISLIKFMDRNSNGKITAENFARALTDFPLAKDVARISMDLKTREIDYLKLQELLDSIEVNTPKEAPKPVTDGLPSCFPKFVHLLKSRSIPIDEYFMREHRTKTGMLPRDKFFTLLYQLNLPLPREQIEEIADFFSDQNGNVDYAKFIASTSIKDKDDYTPPPPEIDVEKAVQRVVDNFKDRKLNIWSLFKPHDRQGTGKVPRTLFLKTINSFNFDMDKEEVRVAVESLGDDETKTVDYVEFAKRVCQDRQIDFNETTESSLQKLRDFLMNKKLMLHKYLGIYDRDKSGLITTNQFLAAMRKMGYDIDDHDLRLLKEAYEDKKTRHYIHWKALCEDVDITYGDQSATTTQTDNISITPSMRELLTSSSKQIQLYKTQELASGNPRDSRPIPDHLIPLYAKIDRALNEFGFDLEGELISCDRFKKGTVTRVAFKQILDLLPMTIPPEQLDELIQFYCDETSNKIYYLSFTKDLDEFGTQSNDNGSVETDETGSPKKDKKLITTWEDEVEVPNNITYNTRMSQPIDTLPEDVKPLLSRIYDYNHVHSTTTYEYFRILDKLHNGLIESAAVQRAFGSTGIHFSPSEFKLLIDTFRDEEKPDYVNYLRICKAVDAIDKNENNIGMIPLTHAEEQSVWHVVNRIQTTLRNKRSNLRFLFSREQNDIISSRQLFNLIEEVGGVILNANDRKLLIKKYHVTASGDINWKQLCDDSEKTIRLL</sequence>
<dbReference type="Proteomes" id="UP000179807">
    <property type="component" value="Unassembled WGS sequence"/>
</dbReference>
<dbReference type="GO" id="GO:0005509">
    <property type="term" value="F:calcium ion binding"/>
    <property type="evidence" value="ECO:0007669"/>
    <property type="project" value="InterPro"/>
</dbReference>
<organism evidence="2 3">
    <name type="scientific">Tritrichomonas foetus</name>
    <dbReference type="NCBI Taxonomy" id="1144522"/>
    <lineage>
        <taxon>Eukaryota</taxon>
        <taxon>Metamonada</taxon>
        <taxon>Parabasalia</taxon>
        <taxon>Tritrichomonadida</taxon>
        <taxon>Tritrichomonadidae</taxon>
        <taxon>Tritrichomonas</taxon>
    </lineage>
</organism>
<dbReference type="InterPro" id="IPR011992">
    <property type="entry name" value="EF-hand-dom_pair"/>
</dbReference>
<evidence type="ECO:0000313" key="2">
    <source>
        <dbReference type="EMBL" id="OHT07302.1"/>
    </source>
</evidence>
<dbReference type="PROSITE" id="PS50222">
    <property type="entry name" value="EF_HAND_2"/>
    <property type="match status" value="2"/>
</dbReference>
<dbReference type="SUPFAM" id="SSF47473">
    <property type="entry name" value="EF-hand"/>
    <property type="match status" value="3"/>
</dbReference>
<dbReference type="RefSeq" id="XP_068360438.1">
    <property type="nucleotide sequence ID" value="XM_068503818.1"/>
</dbReference>
<dbReference type="SMART" id="SM00054">
    <property type="entry name" value="EFh"/>
    <property type="match status" value="2"/>
</dbReference>
<dbReference type="OrthoDB" id="313446at2759"/>
<gene>
    <name evidence="2" type="ORF">TRFO_24557</name>
</gene>
<dbReference type="VEuPathDB" id="TrichDB:TRFO_24557"/>
<protein>
    <submittedName>
        <fullName evidence="2">EF hand family protein</fullName>
    </submittedName>
</protein>
<dbReference type="InterPro" id="IPR002048">
    <property type="entry name" value="EF_hand_dom"/>
</dbReference>
<accession>A0A1J4KCD1</accession>
<proteinExistence type="predicted"/>
<dbReference type="EMBL" id="MLAK01000701">
    <property type="protein sequence ID" value="OHT07302.1"/>
    <property type="molecule type" value="Genomic_DNA"/>
</dbReference>
<dbReference type="PANTHER" id="PTHR20875">
    <property type="entry name" value="EF-HAND CALCIUM-BINDING DOMAIN-CONTAINING PROTEIN 6-RELATED"/>
    <property type="match status" value="1"/>
</dbReference>
<dbReference type="GeneID" id="94838522"/>
<comment type="caution">
    <text evidence="2">The sequence shown here is derived from an EMBL/GenBank/DDBJ whole genome shotgun (WGS) entry which is preliminary data.</text>
</comment>
<reference evidence="2" key="1">
    <citation type="submission" date="2016-10" db="EMBL/GenBank/DDBJ databases">
        <authorList>
            <person name="Benchimol M."/>
            <person name="Almeida L.G."/>
            <person name="Vasconcelos A.T."/>
            <person name="Perreira-Neves A."/>
            <person name="Rosa I.A."/>
            <person name="Tasca T."/>
            <person name="Bogo M.R."/>
            <person name="de Souza W."/>
        </authorList>
    </citation>
    <scope>NUCLEOTIDE SEQUENCE [LARGE SCALE GENOMIC DNA]</scope>
    <source>
        <strain evidence="2">K</strain>
    </source>
</reference>
<evidence type="ECO:0000313" key="3">
    <source>
        <dbReference type="Proteomes" id="UP000179807"/>
    </source>
</evidence>
<name>A0A1J4KCD1_9EUKA</name>
<dbReference type="PANTHER" id="PTHR20875:SF0">
    <property type="entry name" value="GH12158P"/>
    <property type="match status" value="1"/>
</dbReference>
<evidence type="ECO:0000259" key="1">
    <source>
        <dbReference type="PROSITE" id="PS50222"/>
    </source>
</evidence>
<keyword evidence="3" id="KW-1185">Reference proteome</keyword>
<feature type="domain" description="EF-hand" evidence="1">
    <location>
        <begin position="111"/>
        <end position="146"/>
    </location>
</feature>